<dbReference type="EMBL" id="QDFR01000002">
    <property type="protein sequence ID" value="PVE55329.1"/>
    <property type="molecule type" value="Genomic_DNA"/>
</dbReference>
<dbReference type="AlphaFoldDB" id="A0AA92C4T4"/>
<evidence type="ECO:0000313" key="3">
    <source>
        <dbReference type="Proteomes" id="UP000244335"/>
    </source>
</evidence>
<gene>
    <name evidence="2" type="ORF">DC430_09005</name>
</gene>
<sequence>MCTEITENHTSARYQAKKMDRRDIFAIVVLTIVSVSVIRSRNRRRTHVEEQCGGRQTATLI</sequence>
<dbReference type="RefSeq" id="WP_116493522.1">
    <property type="nucleotide sequence ID" value="NZ_QDFR01000002.1"/>
</dbReference>
<dbReference type="Proteomes" id="UP000244335">
    <property type="component" value="Unassembled WGS sequence"/>
</dbReference>
<keyword evidence="1" id="KW-0812">Transmembrane</keyword>
<protein>
    <submittedName>
        <fullName evidence="2">Uncharacterized protein</fullName>
    </submittedName>
</protein>
<name>A0AA92C4T4_RHIRH</name>
<reference evidence="2 3" key="1">
    <citation type="submission" date="2018-04" db="EMBL/GenBank/DDBJ databases">
        <authorList>
            <person name="Hagen T."/>
        </authorList>
    </citation>
    <scope>NUCLEOTIDE SEQUENCE [LARGE SCALE GENOMIC DNA]</scope>
    <source>
        <strain evidence="2 3">TPD7009</strain>
    </source>
</reference>
<feature type="transmembrane region" description="Helical" evidence="1">
    <location>
        <begin position="24"/>
        <end position="40"/>
    </location>
</feature>
<evidence type="ECO:0000256" key="1">
    <source>
        <dbReference type="SAM" id="Phobius"/>
    </source>
</evidence>
<comment type="caution">
    <text evidence="2">The sequence shown here is derived from an EMBL/GenBank/DDBJ whole genome shotgun (WGS) entry which is preliminary data.</text>
</comment>
<organism evidence="2 3">
    <name type="scientific">Rhizobium rhizogenes</name>
    <name type="common">Agrobacterium rhizogenes</name>
    <dbReference type="NCBI Taxonomy" id="359"/>
    <lineage>
        <taxon>Bacteria</taxon>
        <taxon>Pseudomonadati</taxon>
        <taxon>Pseudomonadota</taxon>
        <taxon>Alphaproteobacteria</taxon>
        <taxon>Hyphomicrobiales</taxon>
        <taxon>Rhizobiaceae</taxon>
        <taxon>Rhizobium/Agrobacterium group</taxon>
        <taxon>Rhizobium</taxon>
    </lineage>
</organism>
<keyword evidence="1" id="KW-1133">Transmembrane helix</keyword>
<accession>A0AA92C4T4</accession>
<keyword evidence="1" id="KW-0472">Membrane</keyword>
<evidence type="ECO:0000313" key="2">
    <source>
        <dbReference type="EMBL" id="PVE55329.1"/>
    </source>
</evidence>
<proteinExistence type="predicted"/>